<dbReference type="OrthoDB" id="432281at2759"/>
<dbReference type="InParanoid" id="A0A0G4EQB9"/>
<evidence type="ECO:0000256" key="1">
    <source>
        <dbReference type="ARBA" id="ARBA00022737"/>
    </source>
</evidence>
<proteinExistence type="predicted"/>
<feature type="region of interest" description="Disordered" evidence="3">
    <location>
        <begin position="1"/>
        <end position="51"/>
    </location>
</feature>
<protein>
    <submittedName>
        <fullName evidence="4">Uncharacterized protein</fullName>
    </submittedName>
</protein>
<reference evidence="4 5" key="1">
    <citation type="submission" date="2014-11" db="EMBL/GenBank/DDBJ databases">
        <authorList>
            <person name="Zhu J."/>
            <person name="Qi W."/>
            <person name="Song R."/>
        </authorList>
    </citation>
    <scope>NUCLEOTIDE SEQUENCE [LARGE SCALE GENOMIC DNA]</scope>
</reference>
<dbReference type="Proteomes" id="UP000041254">
    <property type="component" value="Unassembled WGS sequence"/>
</dbReference>
<dbReference type="InterPro" id="IPR050745">
    <property type="entry name" value="Multifunctional_regulatory"/>
</dbReference>
<feature type="compositionally biased region" description="Pro residues" evidence="3">
    <location>
        <begin position="619"/>
        <end position="631"/>
    </location>
</feature>
<keyword evidence="5" id="KW-1185">Reference proteome</keyword>
<dbReference type="PRINTS" id="PR01415">
    <property type="entry name" value="ANKYRIN"/>
</dbReference>
<feature type="compositionally biased region" description="Acidic residues" evidence="3">
    <location>
        <begin position="40"/>
        <end position="51"/>
    </location>
</feature>
<evidence type="ECO:0000313" key="4">
    <source>
        <dbReference type="EMBL" id="CEL99656.1"/>
    </source>
</evidence>
<feature type="compositionally biased region" description="Low complexity" evidence="3">
    <location>
        <begin position="632"/>
        <end position="645"/>
    </location>
</feature>
<dbReference type="PhylomeDB" id="A0A0G4EQB9"/>
<dbReference type="InterPro" id="IPR002110">
    <property type="entry name" value="Ankyrin_rpt"/>
</dbReference>
<evidence type="ECO:0000256" key="3">
    <source>
        <dbReference type="SAM" id="MobiDB-lite"/>
    </source>
</evidence>
<dbReference type="Pfam" id="PF12796">
    <property type="entry name" value="Ank_2"/>
    <property type="match status" value="1"/>
</dbReference>
<dbReference type="PANTHER" id="PTHR24189">
    <property type="entry name" value="MYOTROPHIN"/>
    <property type="match status" value="1"/>
</dbReference>
<dbReference type="Gene3D" id="1.25.40.20">
    <property type="entry name" value="Ankyrin repeat-containing domain"/>
    <property type="match status" value="2"/>
</dbReference>
<dbReference type="VEuPathDB" id="CryptoDB:Vbra_20708"/>
<dbReference type="AlphaFoldDB" id="A0A0G4EQB9"/>
<accession>A0A0G4EQB9</accession>
<feature type="region of interest" description="Disordered" evidence="3">
    <location>
        <begin position="615"/>
        <end position="684"/>
    </location>
</feature>
<name>A0A0G4EQB9_VITBC</name>
<sequence>MADDGQQQQQGGGMHDEMAVEGDEPDGLQEVVGDDGGWMDMDDDDDSDADSVDYEEEGVAIPTGAANSVAVPDGCLAADEIEAVFPVGTSDATKDLAVGIIGRTSTSPQQVTGLIERDADVNVIPRLRKKGSKCPGTAHPLLALSIDDKSGYTIRTIRAGHDDGGPSGQILLERPVALPQWSSDQLQEDIMTALLDGGADIDAAVDDDDSMPLYVAVASGNEKAFDVLMVQDGIDLAETSDGRVQWVMVLPCALRQPPDDYLRALLSMYQRLIQRDPTLAIVQDDNGTNLVHMAAMRAGEHHPQSFIDGYLNFIAEHGADIAAEDITGRTPLHWAAESGHPYLACYLCRKLPTADDINKRNILGTDTPLATAAGDLSHLTEQIQDPDTSEQTKDRYRGCKLTIRTLLRAGADISSIPTDTQEGRRERRLVLTEYAAVLNELPIAVMAAVNAAIAPHRSFAALLTPRLSVGPQEAPVFGWRIASYLFDMAAAKEAITEAMGMRHSVLARRVFAAAEHFVRSAVCKASSNREVVGGTADVGGQVVRVPLQCFVLEGADGRLAHAVHTAGRVGLREVVHRAVLDEVAKWGVPGVVKGFNAHLGDADCQFTWQQLGAALQQPTTPPPPPPPPATPAPASTQEPTPSTQQPTPPPPPAAASGCDDAVDDDSDSWEEVSEDDEMDDEVEE</sequence>
<dbReference type="InterPro" id="IPR036770">
    <property type="entry name" value="Ankyrin_rpt-contain_sf"/>
</dbReference>
<dbReference type="SUPFAM" id="SSF48403">
    <property type="entry name" value="Ankyrin repeat"/>
    <property type="match status" value="1"/>
</dbReference>
<dbReference type="SMART" id="SM00248">
    <property type="entry name" value="ANK"/>
    <property type="match status" value="2"/>
</dbReference>
<feature type="compositionally biased region" description="Acidic residues" evidence="3">
    <location>
        <begin position="660"/>
        <end position="684"/>
    </location>
</feature>
<keyword evidence="2" id="KW-0040">ANK repeat</keyword>
<evidence type="ECO:0000313" key="5">
    <source>
        <dbReference type="Proteomes" id="UP000041254"/>
    </source>
</evidence>
<gene>
    <name evidence="4" type="ORF">Vbra_20708</name>
</gene>
<dbReference type="PANTHER" id="PTHR24189:SF50">
    <property type="entry name" value="ANKYRIN REPEAT AND SOCS BOX PROTEIN 2"/>
    <property type="match status" value="1"/>
</dbReference>
<organism evidence="4 5">
    <name type="scientific">Vitrella brassicaformis (strain CCMP3155)</name>
    <dbReference type="NCBI Taxonomy" id="1169540"/>
    <lineage>
        <taxon>Eukaryota</taxon>
        <taxon>Sar</taxon>
        <taxon>Alveolata</taxon>
        <taxon>Colpodellida</taxon>
        <taxon>Vitrellaceae</taxon>
        <taxon>Vitrella</taxon>
    </lineage>
</organism>
<evidence type="ECO:0000256" key="2">
    <source>
        <dbReference type="ARBA" id="ARBA00023043"/>
    </source>
</evidence>
<dbReference type="GO" id="GO:0005634">
    <property type="term" value="C:nucleus"/>
    <property type="evidence" value="ECO:0007669"/>
    <property type="project" value="TreeGrafter"/>
</dbReference>
<dbReference type="GO" id="GO:0005737">
    <property type="term" value="C:cytoplasm"/>
    <property type="evidence" value="ECO:0007669"/>
    <property type="project" value="TreeGrafter"/>
</dbReference>
<keyword evidence="1" id="KW-0677">Repeat</keyword>
<dbReference type="EMBL" id="CDMY01000285">
    <property type="protein sequence ID" value="CEL99656.1"/>
    <property type="molecule type" value="Genomic_DNA"/>
</dbReference>